<dbReference type="InterPro" id="IPR037401">
    <property type="entry name" value="SnoaL-like"/>
</dbReference>
<keyword evidence="3" id="KW-1185">Reference proteome</keyword>
<name>A0ABX6ING7_9ACTN</name>
<accession>A0ABX6ING7</accession>
<dbReference type="SUPFAM" id="SSF54427">
    <property type="entry name" value="NTF2-like"/>
    <property type="match status" value="1"/>
</dbReference>
<evidence type="ECO:0000313" key="2">
    <source>
        <dbReference type="EMBL" id="QHN36845.1"/>
    </source>
</evidence>
<dbReference type="Gene3D" id="3.10.450.50">
    <property type="match status" value="1"/>
</dbReference>
<dbReference type="InterPro" id="IPR032710">
    <property type="entry name" value="NTF2-like_dom_sf"/>
</dbReference>
<gene>
    <name evidence="2" type="ORF">GII31_20050</name>
</gene>
<sequence length="146" mass="16125">MQTEIEAIRSLKAQYCRFLDTRDGDAWRALFADDVVVRVDMAPGTNGADPQTAPPVEGADVFVSFTLSALNDVATVHHVHTPEIALTADDTATGIWAMEDWLVYPDGGELRGAGHYHETYRKSDGRWQITSLHLTRTVVQVSRPTS</sequence>
<dbReference type="Proteomes" id="UP001059836">
    <property type="component" value="Chromosome"/>
</dbReference>
<protein>
    <submittedName>
        <fullName evidence="2">DUF4440 domain-containing protein</fullName>
    </submittedName>
</protein>
<organism evidence="2 3">
    <name type="scientific">Gordonia pseudamarae</name>
    <dbReference type="NCBI Taxonomy" id="2831662"/>
    <lineage>
        <taxon>Bacteria</taxon>
        <taxon>Bacillati</taxon>
        <taxon>Actinomycetota</taxon>
        <taxon>Actinomycetes</taxon>
        <taxon>Mycobacteriales</taxon>
        <taxon>Gordoniaceae</taxon>
        <taxon>Gordonia</taxon>
    </lineage>
</organism>
<dbReference type="EMBL" id="CP045809">
    <property type="protein sequence ID" value="QHN36845.1"/>
    <property type="molecule type" value="Genomic_DNA"/>
</dbReference>
<dbReference type="CDD" id="cd00531">
    <property type="entry name" value="NTF2_like"/>
    <property type="match status" value="1"/>
</dbReference>
<evidence type="ECO:0000313" key="3">
    <source>
        <dbReference type="Proteomes" id="UP001059836"/>
    </source>
</evidence>
<proteinExistence type="predicted"/>
<dbReference type="Pfam" id="PF13577">
    <property type="entry name" value="SnoaL_4"/>
    <property type="match status" value="1"/>
</dbReference>
<feature type="domain" description="SnoaL-like" evidence="1">
    <location>
        <begin position="4"/>
        <end position="132"/>
    </location>
</feature>
<dbReference type="RefSeq" id="WP_213245117.1">
    <property type="nucleotide sequence ID" value="NZ_CP045806.1"/>
</dbReference>
<reference evidence="2" key="1">
    <citation type="journal article" date="2021" name="Nat. Microbiol.">
        <title>Cocultivation of an ultrasmall environmental parasitic bacterium with lytic ability against bacteria associated with wastewater foams.</title>
        <authorList>
            <person name="Batinovic S."/>
            <person name="Rose J.J.A."/>
            <person name="Ratcliffe J."/>
            <person name="Seviour R.J."/>
            <person name="Petrovski S."/>
        </authorList>
    </citation>
    <scope>NUCLEOTIDE SEQUENCE</scope>
    <source>
        <strain evidence="2">CON9</strain>
    </source>
</reference>
<evidence type="ECO:0000259" key="1">
    <source>
        <dbReference type="Pfam" id="PF13577"/>
    </source>
</evidence>